<dbReference type="GO" id="GO:0005739">
    <property type="term" value="C:mitochondrion"/>
    <property type="evidence" value="ECO:0007669"/>
    <property type="project" value="UniProtKB-ARBA"/>
</dbReference>
<accession>A0A8J4F230</accession>
<comment type="similarity">
    <text evidence="1">Belongs to the RMD1/sif2 family.</text>
</comment>
<evidence type="ECO:0000256" key="2">
    <source>
        <dbReference type="SAM" id="MobiDB-lite"/>
    </source>
</evidence>
<proteinExistence type="inferred from homology"/>
<dbReference type="EMBL" id="BNCO01000028">
    <property type="protein sequence ID" value="GIL57768.1"/>
    <property type="molecule type" value="Genomic_DNA"/>
</dbReference>
<dbReference type="PANTHER" id="PTHR16255">
    <property type="entry name" value="REQUIRED FOR MEIOTIC NUCLEAR DIVISION PROTEIN 1 HOMOLOG"/>
    <property type="match status" value="1"/>
</dbReference>
<evidence type="ECO:0000259" key="3">
    <source>
        <dbReference type="Pfam" id="PF02582"/>
    </source>
</evidence>
<feature type="compositionally biased region" description="Low complexity" evidence="2">
    <location>
        <begin position="412"/>
        <end position="424"/>
    </location>
</feature>
<evidence type="ECO:0000313" key="5">
    <source>
        <dbReference type="Proteomes" id="UP000747399"/>
    </source>
</evidence>
<evidence type="ECO:0000256" key="1">
    <source>
        <dbReference type="ARBA" id="ARBA00008306"/>
    </source>
</evidence>
<dbReference type="InterPro" id="IPR003734">
    <property type="entry name" value="DUF155"/>
</dbReference>
<comment type="caution">
    <text evidence="4">The sequence shown here is derived from an EMBL/GenBank/DDBJ whole genome shotgun (WGS) entry which is preliminary data.</text>
</comment>
<evidence type="ECO:0000313" key="4">
    <source>
        <dbReference type="EMBL" id="GIL57768.1"/>
    </source>
</evidence>
<organism evidence="4 5">
    <name type="scientific">Volvox africanus</name>
    <dbReference type="NCBI Taxonomy" id="51714"/>
    <lineage>
        <taxon>Eukaryota</taxon>
        <taxon>Viridiplantae</taxon>
        <taxon>Chlorophyta</taxon>
        <taxon>core chlorophytes</taxon>
        <taxon>Chlorophyceae</taxon>
        <taxon>CS clade</taxon>
        <taxon>Chlamydomonadales</taxon>
        <taxon>Volvocaceae</taxon>
        <taxon>Volvox</taxon>
    </lineage>
</organism>
<name>A0A8J4F230_9CHLO</name>
<keyword evidence="5" id="KW-1185">Reference proteome</keyword>
<dbReference type="PANTHER" id="PTHR16255:SF1">
    <property type="entry name" value="REQUIRED FOR MEIOTIC NUCLEAR DIVISION PROTEIN 1 HOMOLOG"/>
    <property type="match status" value="1"/>
</dbReference>
<feature type="region of interest" description="Disordered" evidence="2">
    <location>
        <begin position="187"/>
        <end position="225"/>
    </location>
</feature>
<feature type="region of interest" description="Disordered" evidence="2">
    <location>
        <begin position="116"/>
        <end position="168"/>
    </location>
</feature>
<dbReference type="Pfam" id="PF02582">
    <property type="entry name" value="DUF155"/>
    <property type="match status" value="1"/>
</dbReference>
<sequence length="652" mass="68069">MDTALQYRLEHPGIIASCPVRARRPPKALPTGLHRLQSSMEVATTLRAAIGSASLSGASAAAVNWISPGQTVLETSLGVALRPLRCGRRPVPRLGLPALTISDDIRLRRTIATSALEPRTTAVTTPSPAAGNGTSNSGSGLIPDNGSPDTLSLASKEATSFSSSPSVGVMDNSTIASMDWNDWMISSSSSSSTDGGEGTLALTPGVSDVDPPAAPRVGGAGGGGDGLAGGAARAAAVASPQLSSIGSTTTATIRIAFYAVASSFDRRQLETKLRAAYGSQAVRKYPDVIHCQMSRGWEAMPGSDVFFFDYGVVACWGLLPDAERDLVQNIAVQCAVQPLAERDQERDIFRCSFTTNPDDAKVLANIGSGAATARPVNTSAATAAAKPAAAAQPGSSSDSMGSMLDVEYGPSGSLGSISGTTSTRRFSRRAERSSGMTAAGAAAAAAAASGPQPYISKEALAAAGPHSVLSFPPKIVDDTVLLHVRHCGDIATLLAVSYALAQSTKLSAFEKAVDTIVKETQSLPEALAEHGEVHISGKEIGKLIGRVFVLKRSVNLLGNVAETPEFFWYAPDQLQSLYARITEYVELSERVEQLNGRFGVLQEILELLRAQEEDRHGTRLELVVIWLIVVEVVLGVFELLELFGVIGPGGGF</sequence>
<dbReference type="Proteomes" id="UP000747399">
    <property type="component" value="Unassembled WGS sequence"/>
</dbReference>
<gene>
    <name evidence="4" type="ORF">Vafri_12915</name>
</gene>
<dbReference type="InterPro" id="IPR051624">
    <property type="entry name" value="RMD1/Sad1-interacting"/>
</dbReference>
<feature type="region of interest" description="Disordered" evidence="2">
    <location>
        <begin position="412"/>
        <end position="434"/>
    </location>
</feature>
<protein>
    <recommendedName>
        <fullName evidence="3">DUF155 domain-containing protein</fullName>
    </recommendedName>
</protein>
<feature type="compositionally biased region" description="Low complexity" evidence="2">
    <location>
        <begin position="127"/>
        <end position="140"/>
    </location>
</feature>
<feature type="domain" description="DUF155" evidence="3">
    <location>
        <begin position="473"/>
        <end position="595"/>
    </location>
</feature>
<dbReference type="AlphaFoldDB" id="A0A8J4F230"/>
<reference evidence="4" key="1">
    <citation type="journal article" date="2021" name="Proc. Natl. Acad. Sci. U.S.A.">
        <title>Three genomes in the algal genus Volvox reveal the fate of a haploid sex-determining region after a transition to homothallism.</title>
        <authorList>
            <person name="Yamamoto K."/>
            <person name="Hamaji T."/>
            <person name="Kawai-Toyooka H."/>
            <person name="Matsuzaki R."/>
            <person name="Takahashi F."/>
            <person name="Nishimura Y."/>
            <person name="Kawachi M."/>
            <person name="Noguchi H."/>
            <person name="Minakuchi Y."/>
            <person name="Umen J.G."/>
            <person name="Toyoda A."/>
            <person name="Nozaki H."/>
        </authorList>
    </citation>
    <scope>NUCLEOTIDE SEQUENCE</scope>
    <source>
        <strain evidence="4">NIES-3780</strain>
    </source>
</reference>
<feature type="compositionally biased region" description="Polar residues" evidence="2">
    <location>
        <begin position="147"/>
        <end position="168"/>
    </location>
</feature>